<organism evidence="2 3">
    <name type="scientific">Exophiala mesophila</name>
    <name type="common">Black yeast-like fungus</name>
    <dbReference type="NCBI Taxonomy" id="212818"/>
    <lineage>
        <taxon>Eukaryota</taxon>
        <taxon>Fungi</taxon>
        <taxon>Dikarya</taxon>
        <taxon>Ascomycota</taxon>
        <taxon>Pezizomycotina</taxon>
        <taxon>Eurotiomycetes</taxon>
        <taxon>Chaetothyriomycetidae</taxon>
        <taxon>Chaetothyriales</taxon>
        <taxon>Herpotrichiellaceae</taxon>
        <taxon>Exophiala</taxon>
    </lineage>
</organism>
<dbReference type="AlphaFoldDB" id="A0A438MYA2"/>
<feature type="domain" description="N,N-dimethylformamidase beta subunit-like C-terminal" evidence="1">
    <location>
        <begin position="282"/>
        <end position="725"/>
    </location>
</feature>
<evidence type="ECO:0000313" key="3">
    <source>
        <dbReference type="Proteomes" id="UP000288859"/>
    </source>
</evidence>
<gene>
    <name evidence="2" type="ORF">B0A52_07608</name>
</gene>
<dbReference type="EMBL" id="NAJM01000035">
    <property type="protein sequence ID" value="RVX68722.1"/>
    <property type="molecule type" value="Genomic_DNA"/>
</dbReference>
<dbReference type="Proteomes" id="UP000288859">
    <property type="component" value="Unassembled WGS sequence"/>
</dbReference>
<dbReference type="OrthoDB" id="5287072at2759"/>
<comment type="caution">
    <text evidence="2">The sequence shown here is derived from an EMBL/GenBank/DDBJ whole genome shotgun (WGS) entry which is preliminary data.</text>
</comment>
<evidence type="ECO:0000259" key="1">
    <source>
        <dbReference type="Pfam" id="PF20254"/>
    </source>
</evidence>
<accession>A0A438MYA2</accession>
<name>A0A438MYA2_EXOME</name>
<sequence>MSAAESIVGYADPLTTSPGEVVDFKVSTISKQFTSQILRLGVGPDVPQGPPTKHYPVDDVALQTHAGRLQFGHPGSFIRVDDWHGVDSRDVKSIVVMGLFYATKPKADHEQYLFSTIRDQEQPEGFACLLNLDGGLVLLVPSGGKLHRLDTSLVLTKDVWYDFTLKIYLDDSRLELSLDSKRADLAAKPANHTYVHTLENCADLWSAAPLLIAGGDHNFASTTAPSPRTTFNGKVEAFKIKAKVQDTWRDLLHFDFSLNMSADTVRDISPNKKTGQLINAPTRAVTGHDYDGTWVDWTLAKYGYGAIHFHDDDVDDALWDTSFSVRLPESLLSGFYAALVDDGKTKDYIPFFVRPRKDAVPAPVAFIVPTFTYGVYANEKLYNEVVIPGAESDGWEMHQGHQYHLLEARPDFGKSLYDRHSDGSGSVFSSTKRPVVNMRPDYIHWGFLGPRHYPADLWFIGFLDREMGIGGYDVITDHDLNTDGSDLLKKYKVVLSGSHPEYPTLKMMNAYVDFINSGGRFCYLGGNGYYWCTVQDINRPHRFEVRRAGLGSGSFRLPAGEGHHSLTGEFGGVWSQRGFPAAKFTGLMAAAVGIGKGAPYGIVEESRSNPRVAFVFKGLKDGNILGDFGLLAEAASGDELDRVDYNLGAPRDLIVIANTKLAGGHSDNYQGGLEDIGYPIGEYLGTRSDHVRSDMIYYDTPSGGAVFSVGSINWIGSVAWNNYDNDVAQVTRNVLHEFLNRP</sequence>
<reference evidence="2 3" key="1">
    <citation type="submission" date="2017-03" db="EMBL/GenBank/DDBJ databases">
        <title>Genomes of endolithic fungi from Antarctica.</title>
        <authorList>
            <person name="Coleine C."/>
            <person name="Masonjones S."/>
            <person name="Stajich J.E."/>
        </authorList>
    </citation>
    <scope>NUCLEOTIDE SEQUENCE [LARGE SCALE GENOMIC DNA]</scope>
    <source>
        <strain evidence="2 3">CCFEE 6314</strain>
    </source>
</reference>
<dbReference type="Pfam" id="PF20254">
    <property type="entry name" value="DMFA2_C"/>
    <property type="match status" value="1"/>
</dbReference>
<dbReference type="InterPro" id="IPR046540">
    <property type="entry name" value="DMFA2_C"/>
</dbReference>
<evidence type="ECO:0000313" key="2">
    <source>
        <dbReference type="EMBL" id="RVX68722.1"/>
    </source>
</evidence>
<protein>
    <recommendedName>
        <fullName evidence="1">N,N-dimethylformamidase beta subunit-like C-terminal domain-containing protein</fullName>
    </recommendedName>
</protein>
<proteinExistence type="predicted"/>